<reference evidence="2" key="2">
    <citation type="submission" date="2020-11" db="EMBL/GenBank/DDBJ databases">
        <authorList>
            <person name="McCartney M.A."/>
            <person name="Auch B."/>
            <person name="Kono T."/>
            <person name="Mallez S."/>
            <person name="Becker A."/>
            <person name="Gohl D.M."/>
            <person name="Silverstein K.A.T."/>
            <person name="Koren S."/>
            <person name="Bechman K.B."/>
            <person name="Herman A."/>
            <person name="Abrahante J.E."/>
            <person name="Garbe J."/>
        </authorList>
    </citation>
    <scope>NUCLEOTIDE SEQUENCE</scope>
    <source>
        <strain evidence="2">Duluth1</strain>
        <tissue evidence="2">Whole animal</tissue>
    </source>
</reference>
<organism evidence="2 3">
    <name type="scientific">Dreissena polymorpha</name>
    <name type="common">Zebra mussel</name>
    <name type="synonym">Mytilus polymorpha</name>
    <dbReference type="NCBI Taxonomy" id="45954"/>
    <lineage>
        <taxon>Eukaryota</taxon>
        <taxon>Metazoa</taxon>
        <taxon>Spiralia</taxon>
        <taxon>Lophotrochozoa</taxon>
        <taxon>Mollusca</taxon>
        <taxon>Bivalvia</taxon>
        <taxon>Autobranchia</taxon>
        <taxon>Heteroconchia</taxon>
        <taxon>Euheterodonta</taxon>
        <taxon>Imparidentia</taxon>
        <taxon>Neoheterodontei</taxon>
        <taxon>Myida</taxon>
        <taxon>Dreissenoidea</taxon>
        <taxon>Dreissenidae</taxon>
        <taxon>Dreissena</taxon>
    </lineage>
</organism>
<dbReference type="Proteomes" id="UP000828390">
    <property type="component" value="Unassembled WGS sequence"/>
</dbReference>
<evidence type="ECO:0000256" key="1">
    <source>
        <dbReference type="SAM" id="MobiDB-lite"/>
    </source>
</evidence>
<comment type="caution">
    <text evidence="2">The sequence shown here is derived from an EMBL/GenBank/DDBJ whole genome shotgun (WGS) entry which is preliminary data.</text>
</comment>
<proteinExistence type="predicted"/>
<protein>
    <submittedName>
        <fullName evidence="2">Uncharacterized protein</fullName>
    </submittedName>
</protein>
<feature type="region of interest" description="Disordered" evidence="1">
    <location>
        <begin position="1"/>
        <end position="20"/>
    </location>
</feature>
<keyword evidence="3" id="KW-1185">Reference proteome</keyword>
<dbReference type="EMBL" id="JAIWYP010000008">
    <property type="protein sequence ID" value="KAH3781381.1"/>
    <property type="molecule type" value="Genomic_DNA"/>
</dbReference>
<reference evidence="2" key="1">
    <citation type="journal article" date="2019" name="bioRxiv">
        <title>The Genome of the Zebra Mussel, Dreissena polymorpha: A Resource for Invasive Species Research.</title>
        <authorList>
            <person name="McCartney M.A."/>
            <person name="Auch B."/>
            <person name="Kono T."/>
            <person name="Mallez S."/>
            <person name="Zhang Y."/>
            <person name="Obille A."/>
            <person name="Becker A."/>
            <person name="Abrahante J.E."/>
            <person name="Garbe J."/>
            <person name="Badalamenti J.P."/>
            <person name="Herman A."/>
            <person name="Mangelson H."/>
            <person name="Liachko I."/>
            <person name="Sullivan S."/>
            <person name="Sone E.D."/>
            <person name="Koren S."/>
            <person name="Silverstein K.A.T."/>
            <person name="Beckman K.B."/>
            <person name="Gohl D.M."/>
        </authorList>
    </citation>
    <scope>NUCLEOTIDE SEQUENCE</scope>
    <source>
        <strain evidence="2">Duluth1</strain>
        <tissue evidence="2">Whole animal</tissue>
    </source>
</reference>
<name>A0A9D4EKM7_DREPO</name>
<sequence length="105" mass="11958">MDTQCNLSVTRPVNGEPDLPLVHRNEVSSLSSGCTCQARSRRGCGPSSPCRPIETKAEEEFDRGPSQRQRYNTATLKDTWEQEEFKVTRSNKFQVLKELLEQETI</sequence>
<evidence type="ECO:0000313" key="3">
    <source>
        <dbReference type="Proteomes" id="UP000828390"/>
    </source>
</evidence>
<dbReference type="AlphaFoldDB" id="A0A9D4EKM7"/>
<accession>A0A9D4EKM7</accession>
<gene>
    <name evidence="2" type="ORF">DPMN_159208</name>
</gene>
<feature type="compositionally biased region" description="Polar residues" evidence="1">
    <location>
        <begin position="1"/>
        <end position="11"/>
    </location>
</feature>
<evidence type="ECO:0000313" key="2">
    <source>
        <dbReference type="EMBL" id="KAH3781381.1"/>
    </source>
</evidence>